<evidence type="ECO:0000256" key="9">
    <source>
        <dbReference type="ARBA" id="ARBA00023136"/>
    </source>
</evidence>
<keyword evidence="11" id="KW-0966">Cell projection</keyword>
<accession>A0A1I1VCK7</accession>
<keyword evidence="6" id="KW-0145">Chemotaxis</keyword>
<dbReference type="STRING" id="640948.SAMN05216238_104160"/>
<evidence type="ECO:0000256" key="1">
    <source>
        <dbReference type="ARBA" id="ARBA00004413"/>
    </source>
</evidence>
<comment type="similarity">
    <text evidence="2">Belongs to the FliJ family.</text>
</comment>
<keyword evidence="12" id="KW-1185">Reference proteome</keyword>
<gene>
    <name evidence="11" type="ORF">SAMN05216238_104160</name>
</gene>
<evidence type="ECO:0000256" key="7">
    <source>
        <dbReference type="ARBA" id="ARBA00022795"/>
    </source>
</evidence>
<dbReference type="InterPro" id="IPR012823">
    <property type="entry name" value="Flagell_FliJ"/>
</dbReference>
<dbReference type="GO" id="GO:0009288">
    <property type="term" value="C:bacterial-type flagellum"/>
    <property type="evidence" value="ECO:0007669"/>
    <property type="project" value="InterPro"/>
</dbReference>
<protein>
    <recommendedName>
        <fullName evidence="3">Flagellar FliJ protein</fullName>
    </recommendedName>
</protein>
<dbReference type="OrthoDB" id="2968361at2"/>
<evidence type="ECO:0000256" key="2">
    <source>
        <dbReference type="ARBA" id="ARBA00010004"/>
    </source>
</evidence>
<keyword evidence="8" id="KW-0653">Protein transport</keyword>
<dbReference type="InterPro" id="IPR053716">
    <property type="entry name" value="Flag_assembly_chemotaxis_eff"/>
</dbReference>
<comment type="subcellular location">
    <subcellularLocation>
        <location evidence="1">Cell membrane</location>
        <topology evidence="1">Peripheral membrane protein</topology>
        <orientation evidence="1">Cytoplasmic side</orientation>
    </subcellularLocation>
</comment>
<dbReference type="GO" id="GO:0005886">
    <property type="term" value="C:plasma membrane"/>
    <property type="evidence" value="ECO:0007669"/>
    <property type="project" value="UniProtKB-SubCell"/>
</dbReference>
<dbReference type="EMBL" id="FOMR01000004">
    <property type="protein sequence ID" value="SFD80609.1"/>
    <property type="molecule type" value="Genomic_DNA"/>
</dbReference>
<keyword evidence="7" id="KW-1005">Bacterial flagellum biogenesis</keyword>
<evidence type="ECO:0000256" key="3">
    <source>
        <dbReference type="ARBA" id="ARBA00020392"/>
    </source>
</evidence>
<dbReference type="Gene3D" id="1.10.287.1700">
    <property type="match status" value="1"/>
</dbReference>
<dbReference type="NCBIfam" id="TIGR02473">
    <property type="entry name" value="flagell_FliJ"/>
    <property type="match status" value="1"/>
</dbReference>
<sequence>MMGTAALEKVLHIRENEKTQAQKAYHKSIEQFEEVGTQLYDILRKKETAETAYETYLKQTAPIQKIREQATFIEHLNKQILKLQKDVQQARDVMNAKHAYLSETYIEMKKYEKIIEHRQAEKDAKARKIEKDTMDEISIRQFMDKKTGEQHGSEINK</sequence>
<reference evidence="12" key="1">
    <citation type="submission" date="2016-10" db="EMBL/GenBank/DDBJ databases">
        <authorList>
            <person name="Varghese N."/>
            <person name="Submissions S."/>
        </authorList>
    </citation>
    <scope>NUCLEOTIDE SEQUENCE [LARGE SCALE GENOMIC DNA]</scope>
    <source>
        <strain evidence="12">DSM 22530</strain>
    </source>
</reference>
<keyword evidence="9" id="KW-0472">Membrane</keyword>
<evidence type="ECO:0000256" key="5">
    <source>
        <dbReference type="ARBA" id="ARBA00022475"/>
    </source>
</evidence>
<evidence type="ECO:0000313" key="12">
    <source>
        <dbReference type="Proteomes" id="UP000199474"/>
    </source>
</evidence>
<keyword evidence="11" id="KW-0969">Cilium</keyword>
<dbReference type="GO" id="GO:0006935">
    <property type="term" value="P:chemotaxis"/>
    <property type="evidence" value="ECO:0007669"/>
    <property type="project" value="UniProtKB-KW"/>
</dbReference>
<name>A0A1I1VCK7_9BACI</name>
<evidence type="ECO:0000256" key="10">
    <source>
        <dbReference type="ARBA" id="ARBA00023225"/>
    </source>
</evidence>
<evidence type="ECO:0000256" key="4">
    <source>
        <dbReference type="ARBA" id="ARBA00022448"/>
    </source>
</evidence>
<keyword evidence="11" id="KW-0282">Flagellum</keyword>
<evidence type="ECO:0000313" key="11">
    <source>
        <dbReference type="EMBL" id="SFD80609.1"/>
    </source>
</evidence>
<dbReference type="GO" id="GO:0071973">
    <property type="term" value="P:bacterial-type flagellum-dependent cell motility"/>
    <property type="evidence" value="ECO:0007669"/>
    <property type="project" value="InterPro"/>
</dbReference>
<keyword evidence="10" id="KW-1006">Bacterial flagellum protein export</keyword>
<dbReference type="GO" id="GO:0044781">
    <property type="term" value="P:bacterial-type flagellum organization"/>
    <property type="evidence" value="ECO:0007669"/>
    <property type="project" value="UniProtKB-KW"/>
</dbReference>
<dbReference type="Proteomes" id="UP000199474">
    <property type="component" value="Unassembled WGS sequence"/>
</dbReference>
<evidence type="ECO:0000256" key="8">
    <source>
        <dbReference type="ARBA" id="ARBA00022927"/>
    </source>
</evidence>
<dbReference type="Pfam" id="PF02050">
    <property type="entry name" value="FliJ"/>
    <property type="match status" value="1"/>
</dbReference>
<dbReference type="AlphaFoldDB" id="A0A1I1VCK7"/>
<dbReference type="GO" id="GO:0015031">
    <property type="term" value="P:protein transport"/>
    <property type="evidence" value="ECO:0007669"/>
    <property type="project" value="UniProtKB-KW"/>
</dbReference>
<organism evidence="11 12">
    <name type="scientific">Lentibacillus persicus</name>
    <dbReference type="NCBI Taxonomy" id="640948"/>
    <lineage>
        <taxon>Bacteria</taxon>
        <taxon>Bacillati</taxon>
        <taxon>Bacillota</taxon>
        <taxon>Bacilli</taxon>
        <taxon>Bacillales</taxon>
        <taxon>Bacillaceae</taxon>
        <taxon>Lentibacillus</taxon>
    </lineage>
</organism>
<keyword evidence="5" id="KW-1003">Cell membrane</keyword>
<keyword evidence="4" id="KW-0813">Transport</keyword>
<proteinExistence type="inferred from homology"/>
<evidence type="ECO:0000256" key="6">
    <source>
        <dbReference type="ARBA" id="ARBA00022500"/>
    </source>
</evidence>